<dbReference type="PANTHER" id="PTHR23514:SF13">
    <property type="entry name" value="INNER MEMBRANE PROTEIN YBJJ"/>
    <property type="match status" value="1"/>
</dbReference>
<dbReference type="PROSITE" id="PS50850">
    <property type="entry name" value="MFS"/>
    <property type="match status" value="1"/>
</dbReference>
<dbReference type="KEGG" id="dsc:ABOD76_01435"/>
<dbReference type="InterPro" id="IPR011701">
    <property type="entry name" value="MFS"/>
</dbReference>
<gene>
    <name evidence="7" type="ORF">ABOD76_01435</name>
</gene>
<feature type="transmembrane region" description="Helical" evidence="5">
    <location>
        <begin position="317"/>
        <end position="337"/>
    </location>
</feature>
<evidence type="ECO:0000256" key="2">
    <source>
        <dbReference type="ARBA" id="ARBA00022692"/>
    </source>
</evidence>
<feature type="transmembrane region" description="Helical" evidence="5">
    <location>
        <begin position="92"/>
        <end position="110"/>
    </location>
</feature>
<evidence type="ECO:0000259" key="6">
    <source>
        <dbReference type="PROSITE" id="PS50850"/>
    </source>
</evidence>
<dbReference type="Pfam" id="PF07690">
    <property type="entry name" value="MFS_1"/>
    <property type="match status" value="1"/>
</dbReference>
<dbReference type="InterPro" id="IPR036259">
    <property type="entry name" value="MFS_trans_sf"/>
</dbReference>
<dbReference type="PANTHER" id="PTHR23514">
    <property type="entry name" value="BYPASS OF STOP CODON PROTEIN 6"/>
    <property type="match status" value="1"/>
</dbReference>
<keyword evidence="2 5" id="KW-0812">Transmembrane</keyword>
<dbReference type="CDD" id="cd17393">
    <property type="entry name" value="MFS_MosC_like"/>
    <property type="match status" value="1"/>
</dbReference>
<keyword evidence="4 5" id="KW-0472">Membrane</keyword>
<accession>A0AAU7U5L0</accession>
<dbReference type="EMBL" id="CP158297">
    <property type="protein sequence ID" value="XBV83742.1"/>
    <property type="molecule type" value="Genomic_DNA"/>
</dbReference>
<feature type="transmembrane region" description="Helical" evidence="5">
    <location>
        <begin position="60"/>
        <end position="80"/>
    </location>
</feature>
<evidence type="ECO:0000256" key="4">
    <source>
        <dbReference type="ARBA" id="ARBA00023136"/>
    </source>
</evidence>
<dbReference type="InterPro" id="IPR020846">
    <property type="entry name" value="MFS_dom"/>
</dbReference>
<dbReference type="SUPFAM" id="SSF103473">
    <property type="entry name" value="MFS general substrate transporter"/>
    <property type="match status" value="1"/>
</dbReference>
<evidence type="ECO:0000313" key="7">
    <source>
        <dbReference type="EMBL" id="XBV83742.1"/>
    </source>
</evidence>
<dbReference type="GO" id="GO:0022857">
    <property type="term" value="F:transmembrane transporter activity"/>
    <property type="evidence" value="ECO:0007669"/>
    <property type="project" value="InterPro"/>
</dbReference>
<sequence length="403" mass="41363">MTHDDARLRLAPDATDTSRARQIAAARFAVRAVFFVNGLAMATWVVNIPRIRDHLGLNPATVGTALLGIAIGSLIAMPRTGHLTHRHGTRRVTVVAGVLAALTLLLPFLAPNLLTLFAALLVFGAANGVMDVAMNAQGVVVERAGHQPVMSSFHAAFSFGTLAGALLGSVLLGVGLAPLPHALIVSAAFLTLLAWAGRLMLPRHEDTTEPAPGDPAEATPARNGTGLVALLGVLCFLGMLGEGAIGDWSGLYSTDVLHVSGALVGASFTAFTLAMTVARLVGDGWRSRFGDARVVTVGALLSGVGLLLGLVTLHPLLAALGFLVFGIGVANVVPVLYGTAGHAFAARGIAQVASIGYAGFLAGPPLIGYVSHETSLRVGMIVIGASLLAVGGCAPLVYRRLSR</sequence>
<feature type="transmembrane region" description="Helical" evidence="5">
    <location>
        <begin position="116"/>
        <end position="134"/>
    </location>
</feature>
<feature type="transmembrane region" description="Helical" evidence="5">
    <location>
        <begin position="182"/>
        <end position="201"/>
    </location>
</feature>
<feature type="transmembrane region" description="Helical" evidence="5">
    <location>
        <begin position="155"/>
        <end position="176"/>
    </location>
</feature>
<feature type="transmembrane region" description="Helical" evidence="5">
    <location>
        <begin position="294"/>
        <end position="311"/>
    </location>
</feature>
<feature type="transmembrane region" description="Helical" evidence="5">
    <location>
        <begin position="349"/>
        <end position="370"/>
    </location>
</feature>
<keyword evidence="3 5" id="KW-1133">Transmembrane helix</keyword>
<geneLocation type="plasmid" evidence="7">
    <name>pDson01</name>
</geneLocation>
<comment type="subcellular location">
    <subcellularLocation>
        <location evidence="1">Membrane</location>
        <topology evidence="1">Multi-pass membrane protein</topology>
    </subcellularLocation>
</comment>
<dbReference type="AlphaFoldDB" id="A0AAU7U5L0"/>
<dbReference type="Gene3D" id="1.20.1250.20">
    <property type="entry name" value="MFS general substrate transporter like domains"/>
    <property type="match status" value="2"/>
</dbReference>
<feature type="transmembrane region" description="Helical" evidence="5">
    <location>
        <begin position="261"/>
        <end position="282"/>
    </location>
</feature>
<keyword evidence="7" id="KW-0614">Plasmid</keyword>
<feature type="transmembrane region" description="Helical" evidence="5">
    <location>
        <begin position="28"/>
        <end position="48"/>
    </location>
</feature>
<evidence type="ECO:0000256" key="3">
    <source>
        <dbReference type="ARBA" id="ARBA00022989"/>
    </source>
</evidence>
<organism evidence="7">
    <name type="scientific">Deinococcus sonorensis KR-87</name>
    <dbReference type="NCBI Taxonomy" id="694439"/>
    <lineage>
        <taxon>Bacteria</taxon>
        <taxon>Thermotogati</taxon>
        <taxon>Deinococcota</taxon>
        <taxon>Deinococci</taxon>
        <taxon>Deinococcales</taxon>
        <taxon>Deinococcaceae</taxon>
        <taxon>Deinococcus</taxon>
    </lineage>
</organism>
<dbReference type="RefSeq" id="WP_350241454.1">
    <property type="nucleotide sequence ID" value="NZ_CP158297.1"/>
</dbReference>
<dbReference type="GO" id="GO:0016020">
    <property type="term" value="C:membrane"/>
    <property type="evidence" value="ECO:0007669"/>
    <property type="project" value="UniProtKB-SubCell"/>
</dbReference>
<proteinExistence type="predicted"/>
<feature type="domain" description="Major facilitator superfamily (MFS) profile" evidence="6">
    <location>
        <begin position="26"/>
        <end position="403"/>
    </location>
</feature>
<feature type="transmembrane region" description="Helical" evidence="5">
    <location>
        <begin position="376"/>
        <end position="398"/>
    </location>
</feature>
<feature type="transmembrane region" description="Helical" evidence="5">
    <location>
        <begin position="221"/>
        <end position="241"/>
    </location>
</feature>
<reference evidence="7" key="1">
    <citation type="submission" date="2024-06" db="EMBL/GenBank/DDBJ databases">
        <title>Draft Genome Sequence of Deinococcus sonorensis Type Strain KR-87, a Biofilm Producing Representative of the Genus Deinococcus.</title>
        <authorList>
            <person name="Boren L.S."/>
            <person name="Grosso R.A."/>
            <person name="Hugenberg-Cox A.N."/>
            <person name="Hill J.T.E."/>
            <person name="Albert C.M."/>
            <person name="Tuohy J.M."/>
        </authorList>
    </citation>
    <scope>NUCLEOTIDE SEQUENCE</scope>
    <source>
        <strain evidence="7">KR-87</strain>
        <plasmid evidence="7">pDson01</plasmid>
    </source>
</reference>
<evidence type="ECO:0000256" key="1">
    <source>
        <dbReference type="ARBA" id="ARBA00004141"/>
    </source>
</evidence>
<dbReference type="InterPro" id="IPR051788">
    <property type="entry name" value="MFS_Transporter"/>
</dbReference>
<protein>
    <submittedName>
        <fullName evidence="7">MFS transporter</fullName>
    </submittedName>
</protein>
<name>A0AAU7U5L0_9DEIO</name>
<evidence type="ECO:0000256" key="5">
    <source>
        <dbReference type="SAM" id="Phobius"/>
    </source>
</evidence>